<reference evidence="1 2" key="1">
    <citation type="submission" date="2017-09" db="EMBL/GenBank/DDBJ databases">
        <title>Depth-based differentiation of microbial function through sediment-hosted aquifers and enrichment of novel symbionts in the deep terrestrial subsurface.</title>
        <authorList>
            <person name="Probst A.J."/>
            <person name="Ladd B."/>
            <person name="Jarett J.K."/>
            <person name="Geller-Mcgrath D.E."/>
            <person name="Sieber C.M."/>
            <person name="Emerson J.B."/>
            <person name="Anantharaman K."/>
            <person name="Thomas B.C."/>
            <person name="Malmstrom R."/>
            <person name="Stieglmeier M."/>
            <person name="Klingl A."/>
            <person name="Woyke T."/>
            <person name="Ryan C.M."/>
            <person name="Banfield J.F."/>
        </authorList>
    </citation>
    <scope>NUCLEOTIDE SEQUENCE [LARGE SCALE GENOMIC DNA]</scope>
    <source>
        <strain evidence="1">CG08_land_8_20_14_0_20_40_16</strain>
    </source>
</reference>
<organism evidence="1 2">
    <name type="scientific">Candidatus Kerfeldbacteria bacterium CG08_land_8_20_14_0_20_40_16</name>
    <dbReference type="NCBI Taxonomy" id="2014244"/>
    <lineage>
        <taxon>Bacteria</taxon>
        <taxon>Candidatus Kerfeldiibacteriota</taxon>
    </lineage>
</organism>
<comment type="caution">
    <text evidence="1">The sequence shown here is derived from an EMBL/GenBank/DDBJ whole genome shotgun (WGS) entry which is preliminary data.</text>
</comment>
<gene>
    <name evidence="1" type="ORF">COT24_04800</name>
</gene>
<proteinExistence type="predicted"/>
<evidence type="ECO:0000313" key="2">
    <source>
        <dbReference type="Proteomes" id="UP000231542"/>
    </source>
</evidence>
<dbReference type="EMBL" id="PEXU01000054">
    <property type="protein sequence ID" value="PIS42192.1"/>
    <property type="molecule type" value="Genomic_DNA"/>
</dbReference>
<evidence type="ECO:0000313" key="1">
    <source>
        <dbReference type="EMBL" id="PIS42192.1"/>
    </source>
</evidence>
<dbReference type="Proteomes" id="UP000231542">
    <property type="component" value="Unassembled WGS sequence"/>
</dbReference>
<sequence>MVKGDIVELYKSKNDVFTIKDIALIWKENNFNNLKSKIKYYTDKGKLFKIRRGIYAKTKDYNILEAANKLYSPSYISFETILLKEGIIFQYSQEIFLVAPLSKQIKINKRKIIYRKLKDEILLNKKGIIYEDNYYRASKERAFMDMIYLNKNYYFDNLRTLDWRKCFKMLDIYKQKSLEKALNSYYKNYSNV</sequence>
<dbReference type="AlphaFoldDB" id="A0A2H0YWS1"/>
<evidence type="ECO:0008006" key="3">
    <source>
        <dbReference type="Google" id="ProtNLM"/>
    </source>
</evidence>
<protein>
    <recommendedName>
        <fullName evidence="3">Transcriptional regulator, AbiEi antitoxin, Type IV TA system</fullName>
    </recommendedName>
</protein>
<accession>A0A2H0YWS1</accession>
<name>A0A2H0YWS1_9BACT</name>